<comment type="caution">
    <text evidence="2">The sequence shown here is derived from an EMBL/GenBank/DDBJ whole genome shotgun (WGS) entry which is preliminary data.</text>
</comment>
<dbReference type="OrthoDB" id="6293260at2"/>
<gene>
    <name evidence="2" type="ORF">SPHI_08900</name>
</gene>
<dbReference type="AlphaFoldDB" id="A0A1V2EVJ2"/>
<dbReference type="PROSITE" id="PS51186">
    <property type="entry name" value="GNAT"/>
    <property type="match status" value="1"/>
</dbReference>
<protein>
    <recommendedName>
        <fullName evidence="1">N-acetyltransferase domain-containing protein</fullName>
    </recommendedName>
</protein>
<organism evidence="2 3">
    <name type="scientific">Sphingomonas jeddahensis</name>
    <dbReference type="NCBI Taxonomy" id="1915074"/>
    <lineage>
        <taxon>Bacteria</taxon>
        <taxon>Pseudomonadati</taxon>
        <taxon>Pseudomonadota</taxon>
        <taxon>Alphaproteobacteria</taxon>
        <taxon>Sphingomonadales</taxon>
        <taxon>Sphingomonadaceae</taxon>
        <taxon>Sphingomonas</taxon>
    </lineage>
</organism>
<dbReference type="InterPro" id="IPR000182">
    <property type="entry name" value="GNAT_dom"/>
</dbReference>
<dbReference type="EMBL" id="MPSB01000003">
    <property type="protein sequence ID" value="ONF96696.1"/>
    <property type="molecule type" value="Genomic_DNA"/>
</dbReference>
<evidence type="ECO:0000313" key="2">
    <source>
        <dbReference type="EMBL" id="ONF96696.1"/>
    </source>
</evidence>
<reference evidence="2 3" key="1">
    <citation type="submission" date="2016-11" db="EMBL/GenBank/DDBJ databases">
        <title>Genome sequence of Sphingomonas jeddahensis G39.</title>
        <authorList>
            <person name="Poehlein A."/>
            <person name="Wuebbeler J.H."/>
            <person name="Steinbuechel A."/>
            <person name="Daniel R."/>
        </authorList>
    </citation>
    <scope>NUCLEOTIDE SEQUENCE [LARGE SCALE GENOMIC DNA]</scope>
    <source>
        <strain evidence="2 3">G39</strain>
    </source>
</reference>
<dbReference type="Pfam" id="PF13302">
    <property type="entry name" value="Acetyltransf_3"/>
    <property type="match status" value="1"/>
</dbReference>
<dbReference type="GO" id="GO:0016747">
    <property type="term" value="F:acyltransferase activity, transferring groups other than amino-acyl groups"/>
    <property type="evidence" value="ECO:0007669"/>
    <property type="project" value="InterPro"/>
</dbReference>
<dbReference type="PANTHER" id="PTHR43792">
    <property type="entry name" value="GNAT FAMILY, PUTATIVE (AFU_ORTHOLOGUE AFUA_3G00765)-RELATED-RELATED"/>
    <property type="match status" value="1"/>
</dbReference>
<evidence type="ECO:0000259" key="1">
    <source>
        <dbReference type="PROSITE" id="PS51186"/>
    </source>
</evidence>
<feature type="domain" description="N-acetyltransferase" evidence="1">
    <location>
        <begin position="7"/>
        <end position="175"/>
    </location>
</feature>
<dbReference type="RefSeq" id="WP_076743682.1">
    <property type="nucleotide sequence ID" value="NZ_MPSB01000003.1"/>
</dbReference>
<accession>A0A1V2EVJ2</accession>
<name>A0A1V2EVJ2_9SPHN</name>
<keyword evidence="3" id="KW-1185">Reference proteome</keyword>
<dbReference type="Proteomes" id="UP000188729">
    <property type="component" value="Unassembled WGS sequence"/>
</dbReference>
<dbReference type="STRING" id="1915074.SPHI_08900"/>
<dbReference type="InterPro" id="IPR016181">
    <property type="entry name" value="Acyl_CoA_acyltransferase"/>
</dbReference>
<evidence type="ECO:0000313" key="3">
    <source>
        <dbReference type="Proteomes" id="UP000188729"/>
    </source>
</evidence>
<dbReference type="InterPro" id="IPR051531">
    <property type="entry name" value="N-acetyltransferase"/>
</dbReference>
<dbReference type="Gene3D" id="3.40.630.30">
    <property type="match status" value="1"/>
</dbReference>
<sequence>MIETDRLILRRWRVDDVAPFHAMGQDAEVMRYLGPPMDEASCEATVERMNALADATGDCFWAVERREGGAFLGFCGIKAGPPGTPIEDLPEIGWRLARAAWGGGYAREAAAACLARAWQRGTERVHAITVPANERSWGLMIRLGMTRVEGGDFDHPVLEPGDRLRRHLRYSIDRPTA</sequence>
<dbReference type="PANTHER" id="PTHR43792:SF1">
    <property type="entry name" value="N-ACETYLTRANSFERASE DOMAIN-CONTAINING PROTEIN"/>
    <property type="match status" value="1"/>
</dbReference>
<proteinExistence type="predicted"/>
<dbReference type="SUPFAM" id="SSF55729">
    <property type="entry name" value="Acyl-CoA N-acyltransferases (Nat)"/>
    <property type="match status" value="1"/>
</dbReference>